<accession>A0A420DAJ0</accession>
<keyword evidence="1" id="KW-0812">Transmembrane</keyword>
<proteinExistence type="predicted"/>
<keyword evidence="1" id="KW-0472">Membrane</keyword>
<evidence type="ECO:0000313" key="3">
    <source>
        <dbReference type="Proteomes" id="UP000285906"/>
    </source>
</evidence>
<protein>
    <submittedName>
        <fullName evidence="2">Uncharacterized protein</fullName>
    </submittedName>
</protein>
<reference evidence="2 3" key="1">
    <citation type="submission" date="2018-09" db="EMBL/GenBank/DDBJ databases">
        <title>Genomic Encyclopedia of Archaeal and Bacterial Type Strains, Phase II (KMG-II): from individual species to whole genera.</title>
        <authorList>
            <person name="Goeker M."/>
        </authorList>
    </citation>
    <scope>NUCLEOTIDE SEQUENCE [LARGE SCALE GENOMIC DNA]</scope>
    <source>
        <strain evidence="2 3">DSM 27620</strain>
    </source>
</reference>
<sequence length="37" mass="4344">MKSTILMAISKTNCIIFEVLVFRFYLSNKFNKIFVPS</sequence>
<dbReference type="Proteomes" id="UP000285906">
    <property type="component" value="Unassembled WGS sequence"/>
</dbReference>
<evidence type="ECO:0000313" key="2">
    <source>
        <dbReference type="EMBL" id="RKE88252.1"/>
    </source>
</evidence>
<dbReference type="EMBL" id="RAQH01000003">
    <property type="protein sequence ID" value="RKE88252.1"/>
    <property type="molecule type" value="Genomic_DNA"/>
</dbReference>
<evidence type="ECO:0000256" key="1">
    <source>
        <dbReference type="SAM" id="Phobius"/>
    </source>
</evidence>
<comment type="caution">
    <text evidence="2">The sequence shown here is derived from an EMBL/GenBank/DDBJ whole genome shotgun (WGS) entry which is preliminary data.</text>
</comment>
<organism evidence="2 3">
    <name type="scientific">Epilithonimonas arachidiradicis</name>
    <dbReference type="NCBI Taxonomy" id="1617282"/>
    <lineage>
        <taxon>Bacteria</taxon>
        <taxon>Pseudomonadati</taxon>
        <taxon>Bacteroidota</taxon>
        <taxon>Flavobacteriia</taxon>
        <taxon>Flavobacteriales</taxon>
        <taxon>Weeksellaceae</taxon>
        <taxon>Chryseobacterium group</taxon>
        <taxon>Epilithonimonas</taxon>
    </lineage>
</organism>
<gene>
    <name evidence="2" type="ORF">BXY58_1397</name>
</gene>
<feature type="transmembrane region" description="Helical" evidence="1">
    <location>
        <begin position="6"/>
        <end position="26"/>
    </location>
</feature>
<keyword evidence="1" id="KW-1133">Transmembrane helix</keyword>
<name>A0A420DAJ0_9FLAO</name>
<dbReference type="AlphaFoldDB" id="A0A420DAJ0"/>